<evidence type="ECO:0000313" key="12">
    <source>
        <dbReference type="EMBL" id="KAJ3168453.1"/>
    </source>
</evidence>
<feature type="compositionally biased region" description="Acidic residues" evidence="11">
    <location>
        <begin position="600"/>
        <end position="611"/>
    </location>
</feature>
<evidence type="ECO:0000256" key="7">
    <source>
        <dbReference type="ARBA" id="ARBA00022794"/>
    </source>
</evidence>
<dbReference type="PANTHER" id="PTHR31539">
    <property type="entry name" value="CENTROSOMAL PROTEIN OF 19K CEP19"/>
    <property type="match status" value="1"/>
</dbReference>
<dbReference type="EMBL" id="JADGJQ010000119">
    <property type="protein sequence ID" value="KAJ3168453.1"/>
    <property type="molecule type" value="Genomic_DNA"/>
</dbReference>
<protein>
    <recommendedName>
        <fullName evidence="5">Centrosomal protein of 19 kDa</fullName>
    </recommendedName>
</protein>
<evidence type="ECO:0000256" key="10">
    <source>
        <dbReference type="ARBA" id="ARBA00023273"/>
    </source>
</evidence>
<evidence type="ECO:0000313" key="13">
    <source>
        <dbReference type="Proteomes" id="UP001212152"/>
    </source>
</evidence>
<evidence type="ECO:0000256" key="2">
    <source>
        <dbReference type="ARBA" id="ARBA00004120"/>
    </source>
</evidence>
<dbReference type="PANTHER" id="PTHR31539:SF1">
    <property type="entry name" value="CENTROSOMAL PROTEIN OF 19 KDA"/>
    <property type="match status" value="1"/>
</dbReference>
<feature type="compositionally biased region" description="Basic and acidic residues" evidence="11">
    <location>
        <begin position="197"/>
        <end position="207"/>
    </location>
</feature>
<feature type="compositionally biased region" description="Low complexity" evidence="11">
    <location>
        <begin position="287"/>
        <end position="302"/>
    </location>
</feature>
<proteinExistence type="inferred from homology"/>
<dbReference type="GO" id="GO:0097712">
    <property type="term" value="P:vesicle targeting, trans-Golgi to periciliary membrane compartment"/>
    <property type="evidence" value="ECO:0007669"/>
    <property type="project" value="TreeGrafter"/>
</dbReference>
<feature type="compositionally biased region" description="Acidic residues" evidence="11">
    <location>
        <begin position="460"/>
        <end position="485"/>
    </location>
</feature>
<feature type="compositionally biased region" description="Basic and acidic residues" evidence="11">
    <location>
        <begin position="323"/>
        <end position="332"/>
    </location>
</feature>
<evidence type="ECO:0000256" key="3">
    <source>
        <dbReference type="ARBA" id="ARBA00004186"/>
    </source>
</evidence>
<keyword evidence="10" id="KW-0966">Cell projection</keyword>
<evidence type="ECO:0000256" key="11">
    <source>
        <dbReference type="SAM" id="MobiDB-lite"/>
    </source>
</evidence>
<dbReference type="AlphaFoldDB" id="A0AAD5XLH7"/>
<evidence type="ECO:0000256" key="5">
    <source>
        <dbReference type="ARBA" id="ARBA00022015"/>
    </source>
</evidence>
<sequence length="611" mass="63134">MPLRNADRLTAGEVVAALRDRHGKYLRSVKVEQLQRLVELIQKHAKDPKPTPVPKQLGNPALETIVKETSGATPPPLCKPLTLLPLAGKKTEEEASATKSYASVAATNTSGVSGAARPVPAFAHKSPAVESLAASTSAPLGADWNATQKMPAVLAPLPIARATTLRSVAGPVVDVTKDLNKVSDDELKRAKQAMNADFEKNRLKPGDKGFSYDVQKSFGSPTDSNDWDEDSDISLPKLANPVTTTTQHKDADSLDKSRDQAPAANAASATAKAWLRSTPASTGDKNSASSVAAKAGKGAWAADENSIDELLLSDDEDLGVEAEIQRIEREQSVAESGSGKNETDDQDAEDEGSKVEQSAAVDRTSWQPPTAAANTGQGLSKLAPLGGGPSGAGLTSLTAGGLVPIRTVPALEKLSNDENTSPANPGKLVVAPVVSATTPAPVSALTTLGGDDAAAGSNDPGDEISEEIEEYILESDGDGEDDEGDSAVIPPAAVNLTKTPPAPAPAPAAAAAAHLSSSSLGGLPPLQGMATAKPAGKPPQDDLKSHEDEANDEHDDDDFGAGHTDDEVAAEEDEDDKILVDDGSGEDDDDAEIVFSDDGLSYDEKDDDGGF</sequence>
<reference evidence="12" key="1">
    <citation type="submission" date="2020-05" db="EMBL/GenBank/DDBJ databases">
        <title>Phylogenomic resolution of chytrid fungi.</title>
        <authorList>
            <person name="Stajich J.E."/>
            <person name="Amses K."/>
            <person name="Simmons R."/>
            <person name="Seto K."/>
            <person name="Myers J."/>
            <person name="Bonds A."/>
            <person name="Quandt C.A."/>
            <person name="Barry K."/>
            <person name="Liu P."/>
            <person name="Grigoriev I."/>
            <person name="Longcore J.E."/>
            <person name="James T.Y."/>
        </authorList>
    </citation>
    <scope>NUCLEOTIDE SEQUENCE</scope>
    <source>
        <strain evidence="12">JEL0379</strain>
    </source>
</reference>
<feature type="compositionally biased region" description="Basic and acidic residues" evidence="11">
    <location>
        <begin position="247"/>
        <end position="259"/>
    </location>
</feature>
<organism evidence="12 13">
    <name type="scientific">Geranomyces variabilis</name>
    <dbReference type="NCBI Taxonomy" id="109894"/>
    <lineage>
        <taxon>Eukaryota</taxon>
        <taxon>Fungi</taxon>
        <taxon>Fungi incertae sedis</taxon>
        <taxon>Chytridiomycota</taxon>
        <taxon>Chytridiomycota incertae sedis</taxon>
        <taxon>Chytridiomycetes</taxon>
        <taxon>Spizellomycetales</taxon>
        <taxon>Powellomycetaceae</taxon>
        <taxon>Geranomyces</taxon>
    </lineage>
</organism>
<dbReference type="GO" id="GO:0005814">
    <property type="term" value="C:centriole"/>
    <property type="evidence" value="ECO:0007669"/>
    <property type="project" value="UniProtKB-SubCell"/>
</dbReference>
<gene>
    <name evidence="12" type="primary">CEP19</name>
    <name evidence="12" type="ORF">HDU87_001009</name>
</gene>
<evidence type="ECO:0000256" key="8">
    <source>
        <dbReference type="ARBA" id="ARBA00023069"/>
    </source>
</evidence>
<feature type="region of interest" description="Disordered" evidence="11">
    <location>
        <begin position="192"/>
        <end position="302"/>
    </location>
</feature>
<name>A0AAD5XLH7_9FUNG</name>
<keyword evidence="6" id="KW-0963">Cytoplasm</keyword>
<evidence type="ECO:0000256" key="9">
    <source>
        <dbReference type="ARBA" id="ARBA00023212"/>
    </source>
</evidence>
<feature type="region of interest" description="Disordered" evidence="11">
    <location>
        <begin position="444"/>
        <end position="611"/>
    </location>
</feature>
<keyword evidence="8" id="KW-0969">Cilium</keyword>
<evidence type="ECO:0000256" key="1">
    <source>
        <dbReference type="ARBA" id="ARBA00004114"/>
    </source>
</evidence>
<keyword evidence="13" id="KW-1185">Reference proteome</keyword>
<feature type="compositionally biased region" description="Acidic residues" evidence="11">
    <location>
        <begin position="567"/>
        <end position="576"/>
    </location>
</feature>
<feature type="compositionally biased region" description="Polar residues" evidence="11">
    <location>
        <begin position="364"/>
        <end position="377"/>
    </location>
</feature>
<comment type="similarity">
    <text evidence="4">Belongs to the CEP19 family.</text>
</comment>
<keyword evidence="7" id="KW-0970">Cilium biogenesis/degradation</keyword>
<feature type="region of interest" description="Disordered" evidence="11">
    <location>
        <begin position="322"/>
        <end position="398"/>
    </location>
</feature>
<dbReference type="Proteomes" id="UP001212152">
    <property type="component" value="Unassembled WGS sequence"/>
</dbReference>
<dbReference type="InterPro" id="IPR029412">
    <property type="entry name" value="CEP19"/>
</dbReference>
<evidence type="ECO:0000256" key="4">
    <source>
        <dbReference type="ARBA" id="ARBA00009371"/>
    </source>
</evidence>
<accession>A0AAD5XLH7</accession>
<feature type="compositionally biased region" description="Acidic residues" evidence="11">
    <location>
        <begin position="549"/>
        <end position="559"/>
    </location>
</feature>
<feature type="compositionally biased region" description="Low complexity" evidence="11">
    <location>
        <begin position="507"/>
        <end position="526"/>
    </location>
</feature>
<dbReference type="Pfam" id="PF14933">
    <property type="entry name" value="CEP19"/>
    <property type="match status" value="1"/>
</dbReference>
<evidence type="ECO:0000256" key="6">
    <source>
        <dbReference type="ARBA" id="ARBA00022490"/>
    </source>
</evidence>
<keyword evidence="9" id="KW-0206">Cytoskeleton</keyword>
<feature type="compositionally biased region" description="Basic and acidic residues" evidence="11">
    <location>
        <begin position="539"/>
        <end position="548"/>
    </location>
</feature>
<feature type="compositionally biased region" description="Acidic residues" evidence="11">
    <location>
        <begin position="583"/>
        <end position="592"/>
    </location>
</feature>
<feature type="compositionally biased region" description="Low complexity" evidence="11">
    <location>
        <begin position="261"/>
        <end position="273"/>
    </location>
</feature>
<comment type="subcellular location">
    <subcellularLocation>
        <location evidence="2">Cytoplasm</location>
        <location evidence="2">Cytoskeleton</location>
        <location evidence="2">Cilium basal body</location>
    </subcellularLocation>
    <subcellularLocation>
        <location evidence="1">Cytoplasm</location>
        <location evidence="1">Cytoskeleton</location>
        <location evidence="1">Microtubule organizing center</location>
        <location evidence="1">Centrosome</location>
        <location evidence="1">Centriole</location>
    </subcellularLocation>
    <subcellularLocation>
        <location evidence="3">Cytoplasm</location>
        <location evidence="3">Cytoskeleton</location>
        <location evidence="3">Spindle</location>
    </subcellularLocation>
</comment>
<dbReference type="GO" id="GO:0034454">
    <property type="term" value="P:microtubule anchoring at centrosome"/>
    <property type="evidence" value="ECO:0007669"/>
    <property type="project" value="TreeGrafter"/>
</dbReference>
<dbReference type="GO" id="GO:0000922">
    <property type="term" value="C:spindle pole"/>
    <property type="evidence" value="ECO:0007669"/>
    <property type="project" value="TreeGrafter"/>
</dbReference>
<dbReference type="GO" id="GO:0036064">
    <property type="term" value="C:ciliary basal body"/>
    <property type="evidence" value="ECO:0007669"/>
    <property type="project" value="TreeGrafter"/>
</dbReference>
<comment type="caution">
    <text evidence="12">The sequence shown here is derived from an EMBL/GenBank/DDBJ whole genome shotgun (WGS) entry which is preliminary data.</text>
</comment>